<evidence type="ECO:0000256" key="1">
    <source>
        <dbReference type="SAM" id="Phobius"/>
    </source>
</evidence>
<evidence type="ECO:0000313" key="5">
    <source>
        <dbReference type="Proteomes" id="UP000517765"/>
    </source>
</evidence>
<evidence type="ECO:0000313" key="3">
    <source>
        <dbReference type="EMBL" id="MQS03588.1"/>
    </source>
</evidence>
<dbReference type="RefSeq" id="WP_143649160.1">
    <property type="nucleotide sequence ID" value="NZ_JABJXA010000141.1"/>
</dbReference>
<feature type="transmembrane region" description="Helical" evidence="1">
    <location>
        <begin position="201"/>
        <end position="221"/>
    </location>
</feature>
<dbReference type="Proteomes" id="UP000320857">
    <property type="component" value="Unassembled WGS sequence"/>
</dbReference>
<dbReference type="Proteomes" id="UP000517765">
    <property type="component" value="Unassembled WGS sequence"/>
</dbReference>
<proteinExistence type="predicted"/>
<keyword evidence="4" id="KW-1185">Reference proteome</keyword>
<feature type="transmembrane region" description="Helical" evidence="1">
    <location>
        <begin position="44"/>
        <end position="64"/>
    </location>
</feature>
<keyword evidence="1" id="KW-1133">Transmembrane helix</keyword>
<name>A0A5P0YTI9_9ACTN</name>
<feature type="transmembrane region" description="Helical" evidence="1">
    <location>
        <begin position="122"/>
        <end position="142"/>
    </location>
</feature>
<feature type="transmembrane region" description="Helical" evidence="1">
    <location>
        <begin position="154"/>
        <end position="172"/>
    </location>
</feature>
<organism evidence="3 4">
    <name type="scientific">Streptomyces alkaliterrae</name>
    <dbReference type="NCBI Taxonomy" id="2213162"/>
    <lineage>
        <taxon>Bacteria</taxon>
        <taxon>Bacillati</taxon>
        <taxon>Actinomycetota</taxon>
        <taxon>Actinomycetes</taxon>
        <taxon>Kitasatosporales</taxon>
        <taxon>Streptomycetaceae</taxon>
        <taxon>Streptomyces</taxon>
    </lineage>
</organism>
<dbReference type="OrthoDB" id="4350441at2"/>
<accession>A0A5P0YTI9</accession>
<feature type="transmembrane region" description="Helical" evidence="1">
    <location>
        <begin position="91"/>
        <end position="116"/>
    </location>
</feature>
<reference evidence="2" key="3">
    <citation type="journal article" name="Syst. Appl. Microbiol.">
        <title>Streptomyces alkaliterrae sp. nov., isolated from an alkaline soil, and emended descriptions of Streptomyces alkaliphilus, Streptomyces calidiresistens and Streptomyces durbertensis.</title>
        <authorList>
            <person name="Swiecimska M."/>
            <person name="Golinska P."/>
            <person name="Nouioui I."/>
            <person name="Wypij M."/>
            <person name="Rai M."/>
            <person name="Sangal V."/>
            <person name="Goodfellow M."/>
        </authorList>
    </citation>
    <scope>NUCLEOTIDE SEQUENCE</scope>
    <source>
        <strain evidence="2">OF8</strain>
    </source>
</reference>
<keyword evidence="1" id="KW-0472">Membrane</keyword>
<comment type="caution">
    <text evidence="3">The sequence shown here is derived from an EMBL/GenBank/DDBJ whole genome shotgun (WGS) entry which is preliminary data.</text>
</comment>
<gene>
    <name evidence="3" type="ORF">FNX44_017260</name>
    <name evidence="2" type="ORF">H3147_19955</name>
</gene>
<dbReference type="AlphaFoldDB" id="A0A5P0YTI9"/>
<dbReference type="EMBL" id="VJYK02000183">
    <property type="protein sequence ID" value="MQS03588.1"/>
    <property type="molecule type" value="Genomic_DNA"/>
</dbReference>
<evidence type="ECO:0000313" key="2">
    <source>
        <dbReference type="EMBL" id="MBB1261081.1"/>
    </source>
</evidence>
<evidence type="ECO:0000313" key="4">
    <source>
        <dbReference type="Proteomes" id="UP000320857"/>
    </source>
</evidence>
<reference evidence="5" key="2">
    <citation type="submission" date="2020-05" db="EMBL/GenBank/DDBJ databases">
        <title>Classification of alakaliphilic streptomycetes isolated from an alkaline soil next to Lonar Crater, India and a proposal for the recognition of Streptomyces alkaliterrae sp. nov.</title>
        <authorList>
            <person name="Golinska P."/>
        </authorList>
    </citation>
    <scope>NUCLEOTIDE SEQUENCE [LARGE SCALE GENOMIC DNA]</scope>
    <source>
        <strain evidence="5">OF8</strain>
    </source>
</reference>
<sequence>MRVPIAFALRTLVGPWIAVPAAVLEVANFFQRGLPWRGEGLWTVDWFAIALFIIGPVCAGAAAVDASRLSRPGNIHLVLATPRPTLPYLRAAAWCAGPVVAVHLLAIVTGMIVGGVRQPSTGWGWLAAAALIQCAAIIWYVALGSAIGRFAPPAVAGIAAAGTGFATIYLLGEGGGHDRFELLALGGATVSRLGYVYNGGYLVAQLGVLVVTAASFLLIPLRHRSGFAVPTAAGSLLTAAALGVIAVAPFLLPASRLEASPAPPLRCSGTSPEVCLYSEHERFATSVNGKIKILVRAAVKGGYPELVPKRVEEISRTYRVTAPETAGIEVADDTYVSGRMSLEEVVTELVRPLHCSELYTGEPPTDAYWEREMSLYATWLRLAGVKLDLNDFPVPVRILTPEQVAEIKSDYARCDLAG</sequence>
<keyword evidence="1" id="KW-0812">Transmembrane</keyword>
<protein>
    <submittedName>
        <fullName evidence="3">Uncharacterized protein</fullName>
    </submittedName>
</protein>
<feature type="transmembrane region" description="Helical" evidence="1">
    <location>
        <begin position="233"/>
        <end position="252"/>
    </location>
</feature>
<reference evidence="3 4" key="1">
    <citation type="submission" date="2019-10" db="EMBL/GenBank/DDBJ databases">
        <title>Streptomyces sp. nov., a novel actinobacterium isolated from alkaline environment.</title>
        <authorList>
            <person name="Golinska P."/>
        </authorList>
    </citation>
    <scope>NUCLEOTIDE SEQUENCE [LARGE SCALE GENOMIC DNA]</scope>
    <source>
        <strain evidence="3 4">OF1</strain>
    </source>
</reference>
<dbReference type="EMBL" id="JABJXA010000141">
    <property type="protein sequence ID" value="MBB1261081.1"/>
    <property type="molecule type" value="Genomic_DNA"/>
</dbReference>